<protein>
    <submittedName>
        <fullName evidence="2">Uncharacterized protein</fullName>
    </submittedName>
</protein>
<dbReference type="AlphaFoldDB" id="A0AAD6VMJ6"/>
<comment type="caution">
    <text evidence="2">The sequence shown here is derived from an EMBL/GenBank/DDBJ whole genome shotgun (WGS) entry which is preliminary data.</text>
</comment>
<gene>
    <name evidence="2" type="ORF">GGX14DRAFT_623652</name>
</gene>
<feature type="compositionally biased region" description="Basic residues" evidence="1">
    <location>
        <begin position="302"/>
        <end position="317"/>
    </location>
</feature>
<evidence type="ECO:0000313" key="2">
    <source>
        <dbReference type="EMBL" id="KAJ7211171.1"/>
    </source>
</evidence>
<dbReference type="Proteomes" id="UP001219525">
    <property type="component" value="Unassembled WGS sequence"/>
</dbReference>
<proteinExistence type="predicted"/>
<feature type="region of interest" description="Disordered" evidence="1">
    <location>
        <begin position="293"/>
        <end position="328"/>
    </location>
</feature>
<feature type="region of interest" description="Disordered" evidence="1">
    <location>
        <begin position="439"/>
        <end position="488"/>
    </location>
</feature>
<reference evidence="2" key="1">
    <citation type="submission" date="2023-03" db="EMBL/GenBank/DDBJ databases">
        <title>Massive genome expansion in bonnet fungi (Mycena s.s.) driven by repeated elements and novel gene families across ecological guilds.</title>
        <authorList>
            <consortium name="Lawrence Berkeley National Laboratory"/>
            <person name="Harder C.B."/>
            <person name="Miyauchi S."/>
            <person name="Viragh M."/>
            <person name="Kuo A."/>
            <person name="Thoen E."/>
            <person name="Andreopoulos B."/>
            <person name="Lu D."/>
            <person name="Skrede I."/>
            <person name="Drula E."/>
            <person name="Henrissat B."/>
            <person name="Morin E."/>
            <person name="Kohler A."/>
            <person name="Barry K."/>
            <person name="LaButti K."/>
            <person name="Morin E."/>
            <person name="Salamov A."/>
            <person name="Lipzen A."/>
            <person name="Mereny Z."/>
            <person name="Hegedus B."/>
            <person name="Baldrian P."/>
            <person name="Stursova M."/>
            <person name="Weitz H."/>
            <person name="Taylor A."/>
            <person name="Grigoriev I.V."/>
            <person name="Nagy L.G."/>
            <person name="Martin F."/>
            <person name="Kauserud H."/>
        </authorList>
    </citation>
    <scope>NUCLEOTIDE SEQUENCE</scope>
    <source>
        <strain evidence="2">9144</strain>
    </source>
</reference>
<organism evidence="2 3">
    <name type="scientific">Mycena pura</name>
    <dbReference type="NCBI Taxonomy" id="153505"/>
    <lineage>
        <taxon>Eukaryota</taxon>
        <taxon>Fungi</taxon>
        <taxon>Dikarya</taxon>
        <taxon>Basidiomycota</taxon>
        <taxon>Agaricomycotina</taxon>
        <taxon>Agaricomycetes</taxon>
        <taxon>Agaricomycetidae</taxon>
        <taxon>Agaricales</taxon>
        <taxon>Marasmiineae</taxon>
        <taxon>Mycenaceae</taxon>
        <taxon>Mycena</taxon>
    </lineage>
</organism>
<name>A0AAD6VMJ6_9AGAR</name>
<evidence type="ECO:0000256" key="1">
    <source>
        <dbReference type="SAM" id="MobiDB-lite"/>
    </source>
</evidence>
<dbReference type="EMBL" id="JARJCW010000026">
    <property type="protein sequence ID" value="KAJ7211171.1"/>
    <property type="molecule type" value="Genomic_DNA"/>
</dbReference>
<accession>A0AAD6VMJ6</accession>
<sequence>MDNGAVERALFEEVDAACEAVGEDFDGAAMVSSRQATPIPMTTQVAMGIGGVVVDTAATAASSVIHGSAKPDTVAVKIVVISGTISTRAPCPSVLKVHVARISSPVLAPSRILDASSIKVAIGMANPSKAVELTAKGKKGDSSPIIDMYSEEIRDAYEAVRESSQTHLSALTAYDAASSLKFIRVVAEIPGNDDDISQRSLQAVAPKANKLVSNDQLIKRPQGVRLSAPEHGNPAVWSLTTTKFRPPNPRVLHQAATATMPRLFDSNCTLPPEGTNFYVNIFASHATRRARWPRPRSPCTIRRTHATRHTRSPRTRTPRAQPAARAGLARNPPHARLACTQPAARARLTRTRNPPHALASHARDPLHMLASHATCCAGSRTQPAVRAGLIRAGLARAGLAQPTARTQAAACAGLARTRPAARTGLARARLARNPPRALASPALASHNPPHARSPPHALASHTHASRATRRTHASRRMRWPRTHATRDRHRLLQQDGRWCESGASAPMRARASSPARASKPVGLQRDRRRLLQQDGRCVRAACAPAPCPPHTWAPCPRPVRRVRACAVRRMRARCPPCACGRCSATRVGTLAAACPPRACVAYVRARACRVPSAGRVRVLSVTCAHALSVACVRTLSAAHVRVLSVACLCVGALLRHARGHPRAPARFSPRAPGPPRALSVRMGALSAVRVRVLSIACAWAPRPRTHLRASRRARPVRRAHARSWVRCPPCARTPPSAPAWAPCPRPVRRMRARSSVPCAVRRVRGRAVRRARGPVRAGAHVPVLVCMPVLGAGACVGVQAHTFRDARRRAL</sequence>
<keyword evidence="3" id="KW-1185">Reference proteome</keyword>
<feature type="compositionally biased region" description="Low complexity" evidence="1">
    <location>
        <begin position="502"/>
        <end position="523"/>
    </location>
</feature>
<feature type="compositionally biased region" description="Basic residues" evidence="1">
    <location>
        <begin position="463"/>
        <end position="488"/>
    </location>
</feature>
<evidence type="ECO:0000313" key="3">
    <source>
        <dbReference type="Proteomes" id="UP001219525"/>
    </source>
</evidence>
<feature type="region of interest" description="Disordered" evidence="1">
    <location>
        <begin position="502"/>
        <end position="524"/>
    </location>
</feature>